<dbReference type="Gene3D" id="3.40.640.10">
    <property type="entry name" value="Type I PLP-dependent aspartate aminotransferase-like (Major domain)"/>
    <property type="match status" value="1"/>
</dbReference>
<dbReference type="EC" id="2.6.1.-" evidence="6"/>
<dbReference type="RefSeq" id="WP_311667811.1">
    <property type="nucleotide sequence ID" value="NZ_JAVREO010000008.1"/>
</dbReference>
<dbReference type="GO" id="GO:0008483">
    <property type="term" value="F:transaminase activity"/>
    <property type="evidence" value="ECO:0007669"/>
    <property type="project" value="UniProtKB-KW"/>
</dbReference>
<dbReference type="Pfam" id="PF00155">
    <property type="entry name" value="Aminotran_1_2"/>
    <property type="match status" value="1"/>
</dbReference>
<dbReference type="InterPro" id="IPR015424">
    <property type="entry name" value="PyrdxlP-dep_Trfase"/>
</dbReference>
<evidence type="ECO:0000256" key="4">
    <source>
        <dbReference type="ARBA" id="ARBA00022679"/>
    </source>
</evidence>
<dbReference type="Gene3D" id="3.90.1150.10">
    <property type="entry name" value="Aspartate Aminotransferase, domain 1"/>
    <property type="match status" value="1"/>
</dbReference>
<proteinExistence type="inferred from homology"/>
<comment type="caution">
    <text evidence="8">The sequence shown here is derived from an EMBL/GenBank/DDBJ whole genome shotgun (WGS) entry which is preliminary data.</text>
</comment>
<feature type="domain" description="Aminotransferase class I/classII large" evidence="7">
    <location>
        <begin position="49"/>
        <end position="403"/>
    </location>
</feature>
<comment type="cofactor">
    <cofactor evidence="1 6">
        <name>pyridoxal 5'-phosphate</name>
        <dbReference type="ChEBI" id="CHEBI:597326"/>
    </cofactor>
</comment>
<comment type="similarity">
    <text evidence="2 6">Belongs to the class-I pyridoxal-phosphate-dependent aminotransferase family.</text>
</comment>
<evidence type="ECO:0000259" key="7">
    <source>
        <dbReference type="Pfam" id="PF00155"/>
    </source>
</evidence>
<evidence type="ECO:0000256" key="2">
    <source>
        <dbReference type="ARBA" id="ARBA00007441"/>
    </source>
</evidence>
<accession>A0ABU2JRW4</accession>
<dbReference type="PRINTS" id="PR00753">
    <property type="entry name" value="ACCSYNTHASE"/>
</dbReference>
<keyword evidence="3 6" id="KW-0032">Aminotransferase</keyword>
<protein>
    <recommendedName>
        <fullName evidence="6">Aminotransferase</fullName>
        <ecNumber evidence="6">2.6.1.-</ecNumber>
    </recommendedName>
</protein>
<dbReference type="PROSITE" id="PS00105">
    <property type="entry name" value="AA_TRANSFER_CLASS_1"/>
    <property type="match status" value="1"/>
</dbReference>
<evidence type="ECO:0000256" key="1">
    <source>
        <dbReference type="ARBA" id="ARBA00001933"/>
    </source>
</evidence>
<evidence type="ECO:0000256" key="6">
    <source>
        <dbReference type="RuleBase" id="RU000481"/>
    </source>
</evidence>
<dbReference type="SUPFAM" id="SSF53383">
    <property type="entry name" value="PLP-dependent transferases"/>
    <property type="match status" value="1"/>
</dbReference>
<dbReference type="Proteomes" id="UP001183410">
    <property type="component" value="Unassembled WGS sequence"/>
</dbReference>
<dbReference type="InterPro" id="IPR004838">
    <property type="entry name" value="NHTrfase_class1_PyrdxlP-BS"/>
</dbReference>
<keyword evidence="9" id="KW-1185">Reference proteome</keyword>
<dbReference type="CDD" id="cd00609">
    <property type="entry name" value="AAT_like"/>
    <property type="match status" value="1"/>
</dbReference>
<dbReference type="InterPro" id="IPR015422">
    <property type="entry name" value="PyrdxlP-dep_Trfase_small"/>
</dbReference>
<sequence>MSAATPPPAQPPVAPPAQRRVSARIGAISESATLAVTAKAKALRAAGRPVIGFGAGEPDFPTPDYIVAAAEAACREPRFHRYTPAGGLPELKEAVAAKTLRDSGYQVEAGQVLITNGGKQAIYEAFATLLDPGDEVIVPAPYWTTYPESIRLAGGVPVFVDTDETSGYLATVEQLEAARTARTKVLLFVSPSNPTGAIYSAEETKAIGRWAVDHDLWVLTDEIYEHLVYGDAQFSSLPTLVPELADRCVIVNGVAKTYAMTGWRVGWVIGPNDVIKAASNLQSHATSNVSNVAQAAALAAVSGDLDAVVRMREAFDRRRTTIVRMLNEIDGVTCPEPKGAFYAYPSVKELLGREIGGQRPANTLELAEVLLEKAEVAVVPGEAFGTPGYLRFSYALGDDDLVEGISRLQKLLADAR</sequence>
<name>A0ABU2JRW4_9ACTN</name>
<gene>
    <name evidence="8" type="ORF">RM844_15705</name>
</gene>
<keyword evidence="4 6" id="KW-0808">Transferase</keyword>
<organism evidence="8 9">
    <name type="scientific">Streptomyces chisholmiae</name>
    <dbReference type="NCBI Taxonomy" id="3075540"/>
    <lineage>
        <taxon>Bacteria</taxon>
        <taxon>Bacillati</taxon>
        <taxon>Actinomycetota</taxon>
        <taxon>Actinomycetes</taxon>
        <taxon>Kitasatosporales</taxon>
        <taxon>Streptomycetaceae</taxon>
        <taxon>Streptomyces</taxon>
    </lineage>
</organism>
<dbReference type="InterPro" id="IPR015421">
    <property type="entry name" value="PyrdxlP-dep_Trfase_major"/>
</dbReference>
<dbReference type="InterPro" id="IPR050596">
    <property type="entry name" value="AspAT/PAT-like"/>
</dbReference>
<evidence type="ECO:0000313" key="9">
    <source>
        <dbReference type="Proteomes" id="UP001183410"/>
    </source>
</evidence>
<dbReference type="PANTHER" id="PTHR46383:SF1">
    <property type="entry name" value="ASPARTATE AMINOTRANSFERASE"/>
    <property type="match status" value="1"/>
</dbReference>
<evidence type="ECO:0000256" key="3">
    <source>
        <dbReference type="ARBA" id="ARBA00022576"/>
    </source>
</evidence>
<evidence type="ECO:0000313" key="8">
    <source>
        <dbReference type="EMBL" id="MDT0267730.1"/>
    </source>
</evidence>
<reference evidence="9" key="1">
    <citation type="submission" date="2023-07" db="EMBL/GenBank/DDBJ databases">
        <title>30 novel species of actinomycetes from the DSMZ collection.</title>
        <authorList>
            <person name="Nouioui I."/>
        </authorList>
    </citation>
    <scope>NUCLEOTIDE SEQUENCE [LARGE SCALE GENOMIC DNA]</scope>
    <source>
        <strain evidence="9">DSM 44915</strain>
    </source>
</reference>
<dbReference type="InterPro" id="IPR004839">
    <property type="entry name" value="Aminotransferase_I/II_large"/>
</dbReference>
<dbReference type="PANTHER" id="PTHR46383">
    <property type="entry name" value="ASPARTATE AMINOTRANSFERASE"/>
    <property type="match status" value="1"/>
</dbReference>
<keyword evidence="5" id="KW-0663">Pyridoxal phosphate</keyword>
<evidence type="ECO:0000256" key="5">
    <source>
        <dbReference type="ARBA" id="ARBA00022898"/>
    </source>
</evidence>
<dbReference type="EMBL" id="JAVREO010000008">
    <property type="protein sequence ID" value="MDT0267730.1"/>
    <property type="molecule type" value="Genomic_DNA"/>
</dbReference>